<protein>
    <submittedName>
        <fullName evidence="1">Uncharacterized protein</fullName>
    </submittedName>
</protein>
<accession>A0ABN0T8D8</accession>
<evidence type="ECO:0000313" key="2">
    <source>
        <dbReference type="Proteomes" id="UP001500399"/>
    </source>
</evidence>
<gene>
    <name evidence="1" type="ORF">GCM10008919_17850</name>
</gene>
<keyword evidence="2" id="KW-1185">Reference proteome</keyword>
<organism evidence="1 2">
    <name type="scientific">Selenomonas dianae</name>
    <dbReference type="NCBI Taxonomy" id="135079"/>
    <lineage>
        <taxon>Bacteria</taxon>
        <taxon>Bacillati</taxon>
        <taxon>Bacillota</taxon>
        <taxon>Negativicutes</taxon>
        <taxon>Selenomonadales</taxon>
        <taxon>Selenomonadaceae</taxon>
        <taxon>Selenomonas</taxon>
    </lineage>
</organism>
<evidence type="ECO:0000313" key="1">
    <source>
        <dbReference type="EMBL" id="GAA0214980.1"/>
    </source>
</evidence>
<dbReference type="Proteomes" id="UP001500399">
    <property type="component" value="Unassembled WGS sequence"/>
</dbReference>
<dbReference type="EMBL" id="BAAACR010000012">
    <property type="protein sequence ID" value="GAA0214980.1"/>
    <property type="molecule type" value="Genomic_DNA"/>
</dbReference>
<comment type="caution">
    <text evidence="1">The sequence shown here is derived from an EMBL/GenBank/DDBJ whole genome shotgun (WGS) entry which is preliminary data.</text>
</comment>
<proteinExistence type="predicted"/>
<sequence length="42" mass="4541">MKRQEGLCREGGAFPCSKPSEASGEKGTFCPLRISTVQAKRV</sequence>
<reference evidence="1 2" key="1">
    <citation type="journal article" date="2019" name="Int. J. Syst. Evol. Microbiol.">
        <title>The Global Catalogue of Microorganisms (GCM) 10K type strain sequencing project: providing services to taxonomists for standard genome sequencing and annotation.</title>
        <authorList>
            <consortium name="The Broad Institute Genomics Platform"/>
            <consortium name="The Broad Institute Genome Sequencing Center for Infectious Disease"/>
            <person name="Wu L."/>
            <person name="Ma J."/>
        </authorList>
    </citation>
    <scope>NUCLEOTIDE SEQUENCE [LARGE SCALE GENOMIC DNA]</scope>
    <source>
        <strain evidence="1 2">JCM 8542</strain>
    </source>
</reference>
<name>A0ABN0T8D8_9FIRM</name>